<accession>A0A448DW51</accession>
<dbReference type="Pfam" id="PF00561">
    <property type="entry name" value="Abhydrolase_1"/>
    <property type="match status" value="1"/>
</dbReference>
<dbReference type="Proteomes" id="UP000281909">
    <property type="component" value="Chromosome"/>
</dbReference>
<dbReference type="EMBL" id="LR134318">
    <property type="protein sequence ID" value="VEF11049.1"/>
    <property type="molecule type" value="Genomic_DNA"/>
</dbReference>
<dbReference type="SUPFAM" id="SSF53474">
    <property type="entry name" value="alpha/beta-Hydrolases"/>
    <property type="match status" value="1"/>
</dbReference>
<evidence type="ECO:0000256" key="1">
    <source>
        <dbReference type="SAM" id="MobiDB-lite"/>
    </source>
</evidence>
<evidence type="ECO:0000259" key="2">
    <source>
        <dbReference type="Pfam" id="PF00561"/>
    </source>
</evidence>
<proteinExistence type="predicted"/>
<feature type="region of interest" description="Disordered" evidence="1">
    <location>
        <begin position="257"/>
        <end position="279"/>
    </location>
</feature>
<dbReference type="RefSeq" id="WP_126363241.1">
    <property type="nucleotide sequence ID" value="NZ_LR134318.1"/>
</dbReference>
<dbReference type="OrthoDB" id="9780765at2"/>
<sequence length="279" mass="30992">MPSRIMTVKDLQVNVSIAGQGPPLVLLNGLGGLIKTFDALRNELSDYTTITLDVPGVGKSQMPRWPMRLPSHADLIAEMLKQLAIDHVDVFGVSWGGALAQEFALRHPTMVRRLILAATSAGPVLLVKPADILEFFRGSAGAKQRKRDGSVNSTQALLRFGVVKRMLTVRLRTYHHQLAALVGWTSLLRLFRLRSRTLILIGDRDTLVQPYNAHILKRSIPQSELRVLQGEGHFFVVTSARRTADLIREFLCRQQSGEGPAPEIANRAGKQRLQRTKTV</sequence>
<dbReference type="InterPro" id="IPR000073">
    <property type="entry name" value="AB_hydrolase_1"/>
</dbReference>
<feature type="compositionally biased region" description="Basic residues" evidence="1">
    <location>
        <begin position="269"/>
        <end position="279"/>
    </location>
</feature>
<dbReference type="GO" id="GO:0050357">
    <property type="term" value="F:tropinesterase activity"/>
    <property type="evidence" value="ECO:0007669"/>
    <property type="project" value="UniProtKB-EC"/>
</dbReference>
<dbReference type="PANTHER" id="PTHR43433:SF5">
    <property type="entry name" value="AB HYDROLASE-1 DOMAIN-CONTAINING PROTEIN"/>
    <property type="match status" value="1"/>
</dbReference>
<evidence type="ECO:0000313" key="4">
    <source>
        <dbReference type="Proteomes" id="UP000281909"/>
    </source>
</evidence>
<keyword evidence="3" id="KW-0378">Hydrolase</keyword>
<dbReference type="PRINTS" id="PR00111">
    <property type="entry name" value="ABHYDROLASE"/>
</dbReference>
<gene>
    <name evidence="3" type="ORF">NCTC9428_02664</name>
</gene>
<reference evidence="3 4" key="1">
    <citation type="submission" date="2018-12" db="EMBL/GenBank/DDBJ databases">
        <authorList>
            <consortium name="Pathogen Informatics"/>
        </authorList>
    </citation>
    <scope>NUCLEOTIDE SEQUENCE [LARGE SCALE GENOMIC DNA]</scope>
    <source>
        <strain evidence="3 4">NCTC9428</strain>
    </source>
</reference>
<dbReference type="Gene3D" id="3.40.50.1820">
    <property type="entry name" value="alpha/beta hydrolase"/>
    <property type="match status" value="1"/>
</dbReference>
<organism evidence="3 4">
    <name type="scientific">Pseudomonas fluorescens</name>
    <dbReference type="NCBI Taxonomy" id="294"/>
    <lineage>
        <taxon>Bacteria</taxon>
        <taxon>Pseudomonadati</taxon>
        <taxon>Pseudomonadota</taxon>
        <taxon>Gammaproteobacteria</taxon>
        <taxon>Pseudomonadales</taxon>
        <taxon>Pseudomonadaceae</taxon>
        <taxon>Pseudomonas</taxon>
    </lineage>
</organism>
<protein>
    <submittedName>
        <fullName evidence="3">Alpha/beta hydrolase</fullName>
        <ecNumber evidence="3">3.1.1.10</ecNumber>
    </submittedName>
</protein>
<feature type="domain" description="AB hydrolase-1" evidence="2">
    <location>
        <begin position="22"/>
        <end position="237"/>
    </location>
</feature>
<dbReference type="InterPro" id="IPR029058">
    <property type="entry name" value="AB_hydrolase_fold"/>
</dbReference>
<dbReference type="InterPro" id="IPR050471">
    <property type="entry name" value="AB_hydrolase"/>
</dbReference>
<dbReference type="EC" id="3.1.1.10" evidence="3"/>
<dbReference type="GO" id="GO:0046503">
    <property type="term" value="P:glycerolipid catabolic process"/>
    <property type="evidence" value="ECO:0007669"/>
    <property type="project" value="TreeGrafter"/>
</dbReference>
<dbReference type="GO" id="GO:0004806">
    <property type="term" value="F:triacylglycerol lipase activity"/>
    <property type="evidence" value="ECO:0007669"/>
    <property type="project" value="TreeGrafter"/>
</dbReference>
<name>A0A448DW51_PSEFL</name>
<evidence type="ECO:0000313" key="3">
    <source>
        <dbReference type="EMBL" id="VEF11049.1"/>
    </source>
</evidence>
<dbReference type="AlphaFoldDB" id="A0A448DW51"/>
<dbReference type="PANTHER" id="PTHR43433">
    <property type="entry name" value="HYDROLASE, ALPHA/BETA FOLD FAMILY PROTEIN"/>
    <property type="match status" value="1"/>
</dbReference>